<evidence type="ECO:0000259" key="3">
    <source>
        <dbReference type="PROSITE" id="PS50914"/>
    </source>
</evidence>
<feature type="domain" description="CBS" evidence="4">
    <location>
        <begin position="220"/>
        <end position="277"/>
    </location>
</feature>
<feature type="domain" description="CBS" evidence="4">
    <location>
        <begin position="93"/>
        <end position="150"/>
    </location>
</feature>
<dbReference type="Gene3D" id="3.30.1340.30">
    <property type="match status" value="1"/>
</dbReference>
<sequence>MGHETVGDVMTWNVVSVDTDTPFREIARALADHRVSAVPVLDRQRRVAGMVSEADLLRRQAGQGFLLTGSMRERLWRRAFARRWDARTAGQLMTAPAVTVTADTPIPAAAAMLARRHVKRAAVVDPDGALAGIVSRADLLSVYLGPDFELAARVRREALGNTLFLPPSQVTADVHDGVVTVRGVVPRPEIIDRITAVVSAVDGVVEVRNAVVPDTARGIMHHGVHGVTVGDTVAEAAYRMRALDIGALLVENASGGVAGIVTDRDLVVRCAAVGSDPARTAIGSIVSGTLRTIDADDSNLADVLAVMRAHGIRRLPVTSGTRPIGIITEADLARRLPSRTVGRFLAGSTNQNRSTPAEPE</sequence>
<dbReference type="SUPFAM" id="SSF54631">
    <property type="entry name" value="CBS-domain pair"/>
    <property type="match status" value="2"/>
</dbReference>
<feature type="domain" description="BON" evidence="3">
    <location>
        <begin position="146"/>
        <end position="215"/>
    </location>
</feature>
<protein>
    <submittedName>
        <fullName evidence="5">CBS domain protein</fullName>
    </submittedName>
</protein>
<dbReference type="InterPro" id="IPR051257">
    <property type="entry name" value="Diverse_CBS-Domain"/>
</dbReference>
<feature type="domain" description="CBS" evidence="4">
    <location>
        <begin position="285"/>
        <end position="342"/>
    </location>
</feature>
<dbReference type="InterPro" id="IPR046342">
    <property type="entry name" value="CBS_dom_sf"/>
</dbReference>
<dbReference type="PROSITE" id="PS50914">
    <property type="entry name" value="BON"/>
    <property type="match status" value="1"/>
</dbReference>
<dbReference type="Gene3D" id="3.10.580.10">
    <property type="entry name" value="CBS-domain"/>
    <property type="match status" value="2"/>
</dbReference>
<dbReference type="Pfam" id="PF04972">
    <property type="entry name" value="BON"/>
    <property type="match status" value="1"/>
</dbReference>
<evidence type="ECO:0000313" key="6">
    <source>
        <dbReference type="Proteomes" id="UP000255355"/>
    </source>
</evidence>
<evidence type="ECO:0000256" key="2">
    <source>
        <dbReference type="PROSITE-ProRule" id="PRU00703"/>
    </source>
</evidence>
<dbReference type="EMBL" id="QQAZ01000005">
    <property type="protein sequence ID" value="RDI51129.1"/>
    <property type="molecule type" value="Genomic_DNA"/>
</dbReference>
<dbReference type="RefSeq" id="WP_147288986.1">
    <property type="nucleotide sequence ID" value="NZ_QQAZ01000005.1"/>
</dbReference>
<dbReference type="CDD" id="cd04586">
    <property type="entry name" value="CBS_pair_BON_assoc"/>
    <property type="match status" value="1"/>
</dbReference>
<keyword evidence="1 2" id="KW-0129">CBS domain</keyword>
<dbReference type="OrthoDB" id="2111978at2"/>
<gene>
    <name evidence="5" type="ORF">DFR68_105607</name>
</gene>
<comment type="caution">
    <text evidence="5">The sequence shown here is derived from an EMBL/GenBank/DDBJ whole genome shotgun (WGS) entry which is preliminary data.</text>
</comment>
<dbReference type="Proteomes" id="UP000255355">
    <property type="component" value="Unassembled WGS sequence"/>
</dbReference>
<evidence type="ECO:0000256" key="1">
    <source>
        <dbReference type="ARBA" id="ARBA00023122"/>
    </source>
</evidence>
<evidence type="ECO:0000313" key="5">
    <source>
        <dbReference type="EMBL" id="RDI51129.1"/>
    </source>
</evidence>
<reference evidence="5 6" key="1">
    <citation type="submission" date="2018-07" db="EMBL/GenBank/DDBJ databases">
        <title>Genomic Encyclopedia of Type Strains, Phase IV (KMG-IV): sequencing the most valuable type-strain genomes for metagenomic binning, comparative biology and taxonomic classification.</title>
        <authorList>
            <person name="Goeker M."/>
        </authorList>
    </citation>
    <scope>NUCLEOTIDE SEQUENCE [LARGE SCALE GENOMIC DNA]</scope>
    <source>
        <strain evidence="5 6">DSM 44952</strain>
    </source>
</reference>
<dbReference type="PROSITE" id="PS51371">
    <property type="entry name" value="CBS"/>
    <property type="match status" value="4"/>
</dbReference>
<accession>A0A370H4K6</accession>
<dbReference type="SMART" id="SM00116">
    <property type="entry name" value="CBS"/>
    <property type="match status" value="4"/>
</dbReference>
<dbReference type="Pfam" id="PF00571">
    <property type="entry name" value="CBS"/>
    <property type="match status" value="4"/>
</dbReference>
<dbReference type="STRING" id="1210089.GCA_001613165_04767"/>
<dbReference type="InterPro" id="IPR007055">
    <property type="entry name" value="BON_dom"/>
</dbReference>
<dbReference type="PANTHER" id="PTHR43080:SF29">
    <property type="entry name" value="OS02G0818000 PROTEIN"/>
    <property type="match status" value="1"/>
</dbReference>
<proteinExistence type="predicted"/>
<dbReference type="AlphaFoldDB" id="A0A370H4K6"/>
<keyword evidence="6" id="KW-1185">Reference proteome</keyword>
<dbReference type="InterPro" id="IPR000644">
    <property type="entry name" value="CBS_dom"/>
</dbReference>
<evidence type="ECO:0000259" key="4">
    <source>
        <dbReference type="PROSITE" id="PS51371"/>
    </source>
</evidence>
<dbReference type="PANTHER" id="PTHR43080">
    <property type="entry name" value="CBS DOMAIN-CONTAINING PROTEIN CBSX3, MITOCHONDRIAL"/>
    <property type="match status" value="1"/>
</dbReference>
<name>A0A370H4K6_9NOCA</name>
<organism evidence="5 6">
    <name type="scientific">Nocardia mexicana</name>
    <dbReference type="NCBI Taxonomy" id="279262"/>
    <lineage>
        <taxon>Bacteria</taxon>
        <taxon>Bacillati</taxon>
        <taxon>Actinomycetota</taxon>
        <taxon>Actinomycetes</taxon>
        <taxon>Mycobacteriales</taxon>
        <taxon>Nocardiaceae</taxon>
        <taxon>Nocardia</taxon>
    </lineage>
</organism>
<feature type="domain" description="CBS" evidence="4">
    <location>
        <begin position="10"/>
        <end position="67"/>
    </location>
</feature>